<feature type="transmembrane region" description="Helical" evidence="1">
    <location>
        <begin position="6"/>
        <end position="29"/>
    </location>
</feature>
<evidence type="ECO:0000256" key="1">
    <source>
        <dbReference type="SAM" id="Phobius"/>
    </source>
</evidence>
<organism evidence="2">
    <name type="scientific">marine sediment metagenome</name>
    <dbReference type="NCBI Taxonomy" id="412755"/>
    <lineage>
        <taxon>unclassified sequences</taxon>
        <taxon>metagenomes</taxon>
        <taxon>ecological metagenomes</taxon>
    </lineage>
</organism>
<keyword evidence="1" id="KW-1133">Transmembrane helix</keyword>
<reference evidence="2" key="1">
    <citation type="journal article" date="2014" name="Front. Microbiol.">
        <title>High frequency of phylogenetically diverse reductive dehalogenase-homologous genes in deep subseafloor sedimentary metagenomes.</title>
        <authorList>
            <person name="Kawai M."/>
            <person name="Futagami T."/>
            <person name="Toyoda A."/>
            <person name="Takaki Y."/>
            <person name="Nishi S."/>
            <person name="Hori S."/>
            <person name="Arai W."/>
            <person name="Tsubouchi T."/>
            <person name="Morono Y."/>
            <person name="Uchiyama I."/>
            <person name="Ito T."/>
            <person name="Fujiyama A."/>
            <person name="Inagaki F."/>
            <person name="Takami H."/>
        </authorList>
    </citation>
    <scope>NUCLEOTIDE SEQUENCE</scope>
    <source>
        <strain evidence="2">Expedition CK06-06</strain>
    </source>
</reference>
<keyword evidence="1" id="KW-0812">Transmembrane</keyword>
<evidence type="ECO:0000313" key="2">
    <source>
        <dbReference type="EMBL" id="GAG00777.1"/>
    </source>
</evidence>
<sequence>MKSVYIKIASWILATIIIAGVAYGAYYFFNKSEAIGK</sequence>
<proteinExistence type="predicted"/>
<comment type="caution">
    <text evidence="2">The sequence shown here is derived from an EMBL/GenBank/DDBJ whole genome shotgun (WGS) entry which is preliminary data.</text>
</comment>
<feature type="non-terminal residue" evidence="2">
    <location>
        <position position="37"/>
    </location>
</feature>
<keyword evidence="1" id="KW-0472">Membrane</keyword>
<gene>
    <name evidence="2" type="ORF">S01H1_39735</name>
</gene>
<accession>X0UNA0</accession>
<protein>
    <submittedName>
        <fullName evidence="2">Uncharacterized protein</fullName>
    </submittedName>
</protein>
<dbReference type="AlphaFoldDB" id="X0UNA0"/>
<name>X0UNA0_9ZZZZ</name>
<dbReference type="EMBL" id="BARS01025108">
    <property type="protein sequence ID" value="GAG00777.1"/>
    <property type="molecule type" value="Genomic_DNA"/>
</dbReference>